<sequence>MPVFARYDFNDTDTTIRDSALGNGAQDGVYLNGATASGGIVTLDGINDIAKIFRSDDFQMDRGTLAIKFTQAEHLGTGPNTVLSRDSEGLAEGGGFRVEVMPDGSILVSHETATDTVTYTTEPGFMSPGDRIELSYSWDHGGAEPGKLVIINHSQGTWHIDDVPNTLTMDMGSQNANWIVGAGQANSADGTLAGIDQHFSGNAEYLSFSDTVDNGGGGGGGRDGIVWGTDGGDLIDINYTGDNDGDRIDTEDALLAGAAPNDDFVIAGAGSDTVFAGLGDDVVFGGTGDDLVYGGMGDDLLVGDDGDDALHGDAGNDTLLGGAGDDALYGGEGDDLLSGGAGNDTLGGGAGSNTLLGGDDRDTFVTVTPGDYIDGGEGGDDYDVLDLSGAGPLRVTYDDDNPENGTVTFLDADRNVIGTSRFVNIEHVIPCFTPGTLIATPRGEIPVEDLREGDRVITRDNGIQQIRWTGRRDMSAGDFAVAPHLRPVLIRKGSLGNGLPERDMMVSPNHRLLVANDRTALYFDEHEVLVAAKHLVGDGIKSIMSSGTSYIHFMCDRHEVVLSDGAWTETFQPGDQTLKGMGNAQRNEIFELFPELKQPEGVDAYTSARRTLKRHEAVLLAR</sequence>
<dbReference type="PRINTS" id="PR00313">
    <property type="entry name" value="CABNDNGRPT"/>
</dbReference>
<dbReference type="PROSITE" id="PS00330">
    <property type="entry name" value="HEMOLYSIN_CALCIUM"/>
    <property type="match status" value="2"/>
</dbReference>
<evidence type="ECO:0000313" key="4">
    <source>
        <dbReference type="EMBL" id="SIS64587.1"/>
    </source>
</evidence>
<dbReference type="SUPFAM" id="SSF51120">
    <property type="entry name" value="beta-Roll"/>
    <property type="match status" value="1"/>
</dbReference>
<protein>
    <submittedName>
        <fullName evidence="4">Intein N-terminal splicing region</fullName>
    </submittedName>
</protein>
<dbReference type="RefSeq" id="WP_076528586.1">
    <property type="nucleotide sequence ID" value="NZ_BMEH01000001.1"/>
</dbReference>
<dbReference type="EMBL" id="FTOT01000001">
    <property type="protein sequence ID" value="SIS64587.1"/>
    <property type="molecule type" value="Genomic_DNA"/>
</dbReference>
<dbReference type="SUPFAM" id="SSF51294">
    <property type="entry name" value="Hedgehog/intein (Hint) domain"/>
    <property type="match status" value="1"/>
</dbReference>
<feature type="domain" description="Hint" evidence="3">
    <location>
        <begin position="429"/>
        <end position="544"/>
    </location>
</feature>
<dbReference type="PROSITE" id="PS50817">
    <property type="entry name" value="INTEIN_N_TER"/>
    <property type="match status" value="1"/>
</dbReference>
<dbReference type="PANTHER" id="PTHR38340:SF1">
    <property type="entry name" value="S-LAYER PROTEIN"/>
    <property type="match status" value="1"/>
</dbReference>
<evidence type="ECO:0000256" key="2">
    <source>
        <dbReference type="ARBA" id="ARBA00022525"/>
    </source>
</evidence>
<dbReference type="Gene3D" id="2.170.16.10">
    <property type="entry name" value="Hedgehog/Intein (Hint) domain"/>
    <property type="match status" value="1"/>
</dbReference>
<keyword evidence="2" id="KW-0964">Secreted</keyword>
<evidence type="ECO:0000256" key="1">
    <source>
        <dbReference type="ARBA" id="ARBA00004613"/>
    </source>
</evidence>
<dbReference type="InterPro" id="IPR018511">
    <property type="entry name" value="Hemolysin-typ_Ca-bd_CS"/>
</dbReference>
<comment type="subcellular location">
    <subcellularLocation>
        <location evidence="1">Secreted</location>
    </subcellularLocation>
</comment>
<proteinExistence type="predicted"/>
<dbReference type="Gene3D" id="2.150.10.10">
    <property type="entry name" value="Serralysin-like metalloprotease, C-terminal"/>
    <property type="match status" value="2"/>
</dbReference>
<dbReference type="AlphaFoldDB" id="A0A1N7KSR0"/>
<dbReference type="PANTHER" id="PTHR38340">
    <property type="entry name" value="S-LAYER PROTEIN"/>
    <property type="match status" value="1"/>
</dbReference>
<dbReference type="InterPro" id="IPR006141">
    <property type="entry name" value="Intein_N"/>
</dbReference>
<name>A0A1N7KSR0_9RHOB</name>
<dbReference type="InterPro" id="IPR003587">
    <property type="entry name" value="Hint_dom_N"/>
</dbReference>
<organism evidence="4 5">
    <name type="scientific">Gemmobacter megaterium</name>
    <dbReference type="NCBI Taxonomy" id="1086013"/>
    <lineage>
        <taxon>Bacteria</taxon>
        <taxon>Pseudomonadati</taxon>
        <taxon>Pseudomonadota</taxon>
        <taxon>Alphaproteobacteria</taxon>
        <taxon>Rhodobacterales</taxon>
        <taxon>Paracoccaceae</taxon>
        <taxon>Gemmobacter</taxon>
    </lineage>
</organism>
<reference evidence="4 5" key="1">
    <citation type="submission" date="2017-01" db="EMBL/GenBank/DDBJ databases">
        <authorList>
            <person name="Mah S.A."/>
            <person name="Swanson W.J."/>
            <person name="Moy G.W."/>
            <person name="Vacquier V.D."/>
        </authorList>
    </citation>
    <scope>NUCLEOTIDE SEQUENCE [LARGE SCALE GENOMIC DNA]</scope>
    <source>
        <strain evidence="4 5">DSM 26375</strain>
    </source>
</reference>
<dbReference type="SMART" id="SM00306">
    <property type="entry name" value="HintN"/>
    <property type="match status" value="1"/>
</dbReference>
<dbReference type="Pfam" id="PF00353">
    <property type="entry name" value="HemolysinCabind"/>
    <property type="match status" value="3"/>
</dbReference>
<accession>A0A1N7KSR0</accession>
<evidence type="ECO:0000313" key="5">
    <source>
        <dbReference type="Proteomes" id="UP000186141"/>
    </source>
</evidence>
<dbReference type="InterPro" id="IPR028992">
    <property type="entry name" value="Hedgehog/Intein_dom"/>
</dbReference>
<dbReference type="GO" id="GO:0016539">
    <property type="term" value="P:intein-mediated protein splicing"/>
    <property type="evidence" value="ECO:0007669"/>
    <property type="project" value="InterPro"/>
</dbReference>
<dbReference type="InterPro" id="IPR036844">
    <property type="entry name" value="Hint_dom_sf"/>
</dbReference>
<dbReference type="Proteomes" id="UP000186141">
    <property type="component" value="Unassembled WGS sequence"/>
</dbReference>
<dbReference type="InterPro" id="IPR050557">
    <property type="entry name" value="RTX_toxin/Mannuronan_C5-epim"/>
</dbReference>
<dbReference type="STRING" id="1086013.SAMN05421774_101653"/>
<dbReference type="Pfam" id="PF13403">
    <property type="entry name" value="Hint_2"/>
    <property type="match status" value="1"/>
</dbReference>
<dbReference type="OrthoDB" id="6305173at2"/>
<evidence type="ECO:0000259" key="3">
    <source>
        <dbReference type="SMART" id="SM00306"/>
    </source>
</evidence>
<gene>
    <name evidence="4" type="ORF">SAMN05421774_101653</name>
</gene>
<dbReference type="InterPro" id="IPR001343">
    <property type="entry name" value="Hemolysn_Ca-bd"/>
</dbReference>
<keyword evidence="5" id="KW-1185">Reference proteome</keyword>
<dbReference type="GO" id="GO:0005576">
    <property type="term" value="C:extracellular region"/>
    <property type="evidence" value="ECO:0007669"/>
    <property type="project" value="UniProtKB-SubCell"/>
</dbReference>
<dbReference type="GO" id="GO:0005509">
    <property type="term" value="F:calcium ion binding"/>
    <property type="evidence" value="ECO:0007669"/>
    <property type="project" value="InterPro"/>
</dbReference>
<dbReference type="InterPro" id="IPR011049">
    <property type="entry name" value="Serralysin-like_metalloprot_C"/>
</dbReference>